<accession>A0A845BKL3</accession>
<dbReference type="PANTHER" id="PTHR11808:SF80">
    <property type="entry name" value="CYSTATHIONINE GAMMA-LYASE"/>
    <property type="match status" value="1"/>
</dbReference>
<comment type="catalytic activity">
    <reaction evidence="3">
        <text>O-succinyl-L-homoserine + hydrogen sulfide = L-homocysteine + succinate</text>
        <dbReference type="Rhea" id="RHEA:27826"/>
        <dbReference type="ChEBI" id="CHEBI:29919"/>
        <dbReference type="ChEBI" id="CHEBI:30031"/>
        <dbReference type="ChEBI" id="CHEBI:57661"/>
        <dbReference type="ChEBI" id="CHEBI:58199"/>
    </reaction>
</comment>
<evidence type="ECO:0000256" key="4">
    <source>
        <dbReference type="PIRSR" id="PIRSR001434-2"/>
    </source>
</evidence>
<dbReference type="InterPro" id="IPR015424">
    <property type="entry name" value="PyrdxlP-dep_Trfase"/>
</dbReference>
<evidence type="ECO:0000256" key="3">
    <source>
        <dbReference type="HAMAP-Rule" id="MF_02056"/>
    </source>
</evidence>
<comment type="similarity">
    <text evidence="3">Belongs to the trans-sulfuration enzymes family. MetZ subfamily.</text>
</comment>
<dbReference type="PIRSF" id="PIRSF001434">
    <property type="entry name" value="CGS"/>
    <property type="match status" value="1"/>
</dbReference>
<dbReference type="InterPro" id="IPR006234">
    <property type="entry name" value="O-succ-hSer_sulfhydrylase"/>
</dbReference>
<dbReference type="EC" id="2.5.1.-" evidence="3"/>
<dbReference type="RefSeq" id="WP_160796685.1">
    <property type="nucleotide sequence ID" value="NZ_WSSB01000007.1"/>
</dbReference>
<dbReference type="CDD" id="cd00614">
    <property type="entry name" value="CGS_like"/>
    <property type="match status" value="1"/>
</dbReference>
<evidence type="ECO:0000313" key="6">
    <source>
        <dbReference type="EMBL" id="MXR37207.1"/>
    </source>
</evidence>
<dbReference type="GO" id="GO:0071268">
    <property type="term" value="P:homocysteine biosynthetic process"/>
    <property type="evidence" value="ECO:0007669"/>
    <property type="project" value="InterPro"/>
</dbReference>
<evidence type="ECO:0000256" key="2">
    <source>
        <dbReference type="ARBA" id="ARBA00022898"/>
    </source>
</evidence>
<dbReference type="GO" id="GO:0005737">
    <property type="term" value="C:cytoplasm"/>
    <property type="evidence" value="ECO:0007669"/>
    <property type="project" value="TreeGrafter"/>
</dbReference>
<dbReference type="HAMAP" id="MF_02056">
    <property type="entry name" value="MetZ"/>
    <property type="match status" value="1"/>
</dbReference>
<name>A0A845BKL3_9NEIS</name>
<reference evidence="6 7" key="1">
    <citation type="submission" date="2019-12" db="EMBL/GenBank/DDBJ databases">
        <title>Neisseriaceae gen. nov. sp. Genome sequencing and assembly.</title>
        <authorList>
            <person name="Liu Z."/>
            <person name="Li A."/>
        </authorList>
    </citation>
    <scope>NUCLEOTIDE SEQUENCE [LARGE SCALE GENOMIC DNA]</scope>
    <source>
        <strain evidence="6 7">B2N2-7</strain>
    </source>
</reference>
<comment type="subunit">
    <text evidence="3">Homotetramer.</text>
</comment>
<keyword evidence="3" id="KW-0028">Amino-acid biosynthesis</keyword>
<evidence type="ECO:0000313" key="7">
    <source>
        <dbReference type="Proteomes" id="UP000467214"/>
    </source>
</evidence>
<dbReference type="AlphaFoldDB" id="A0A845BKL3"/>
<sequence length="390" mass="41870">MSEPNLHPETLAIRAGRETSEFNEHSQALFLSSSFTYDNAADAAAMFLGEKEGYTYSRFSNPTVTAFQQRLAALEGGERAIATASGMAAIQGVMLTFLKAGDHIVSSQSLFGSTINLFSGLLTRFGVEVSFVSATDPEAWRAAIRPNTRLLFLETPSNPLTEISDIAALADLAHAHDALLVVDNCFCSPALQQPLRLGADLVVHSATKSLDGHGRVHGGAVVGNDALIEQIYLHVRTAGPTLSPFNAWVLLSGLETLFIRMERQCASALALAQWLETQPGVKRVFYPGLASHPQHALAMRQQSAGGTVVSFELEGGRDAAWRIYDACQVLSRTANLGDVKTTITHPASTTHARVTPEARAKAGIGEGLLRISVGLEHIDDLKQDLLRGLC</sequence>
<dbReference type="UniPathway" id="UPA00051">
    <property type="reaction ID" value="UER00449"/>
</dbReference>
<keyword evidence="3" id="KW-0808">Transferase</keyword>
<dbReference type="GO" id="GO:0030170">
    <property type="term" value="F:pyridoxal phosphate binding"/>
    <property type="evidence" value="ECO:0007669"/>
    <property type="project" value="UniProtKB-UniRule"/>
</dbReference>
<evidence type="ECO:0000256" key="1">
    <source>
        <dbReference type="ARBA" id="ARBA00001933"/>
    </source>
</evidence>
<dbReference type="InterPro" id="IPR015422">
    <property type="entry name" value="PyrdxlP-dep_Trfase_small"/>
</dbReference>
<dbReference type="PANTHER" id="PTHR11808">
    <property type="entry name" value="TRANS-SULFURATION ENZYME FAMILY MEMBER"/>
    <property type="match status" value="1"/>
</dbReference>
<dbReference type="Pfam" id="PF01053">
    <property type="entry name" value="Cys_Met_Meta_PP"/>
    <property type="match status" value="1"/>
</dbReference>
<keyword evidence="2 3" id="KW-0663">Pyridoxal phosphate</keyword>
<dbReference type="InterPro" id="IPR000277">
    <property type="entry name" value="Cys/Met-Metab_PyrdxlP-dep_enz"/>
</dbReference>
<dbReference type="GO" id="GO:0016846">
    <property type="term" value="F:carbon-sulfur lyase activity"/>
    <property type="evidence" value="ECO:0007669"/>
    <property type="project" value="TreeGrafter"/>
</dbReference>
<dbReference type="InterPro" id="IPR015421">
    <property type="entry name" value="PyrdxlP-dep_Trfase_major"/>
</dbReference>
<keyword evidence="3" id="KW-0486">Methionine biosynthesis</keyword>
<dbReference type="Gene3D" id="3.40.640.10">
    <property type="entry name" value="Type I PLP-dependent aspartate aminotransferase-like (Major domain)"/>
    <property type="match status" value="1"/>
</dbReference>
<feature type="modified residue" description="N6-(pyridoxal phosphate)lysine" evidence="3 4">
    <location>
        <position position="208"/>
    </location>
</feature>
<organism evidence="6 7">
    <name type="scientific">Craterilacuibacter sinensis</name>
    <dbReference type="NCBI Taxonomy" id="2686017"/>
    <lineage>
        <taxon>Bacteria</taxon>
        <taxon>Pseudomonadati</taxon>
        <taxon>Pseudomonadota</taxon>
        <taxon>Betaproteobacteria</taxon>
        <taxon>Neisseriales</taxon>
        <taxon>Neisseriaceae</taxon>
        <taxon>Craterilacuibacter</taxon>
    </lineage>
</organism>
<dbReference type="FunFam" id="3.90.1150.10:FF:000033">
    <property type="entry name" value="Cystathionine gamma-synthase"/>
    <property type="match status" value="1"/>
</dbReference>
<dbReference type="EMBL" id="WSSB01000007">
    <property type="protein sequence ID" value="MXR37207.1"/>
    <property type="molecule type" value="Genomic_DNA"/>
</dbReference>
<dbReference type="Gene3D" id="3.90.1150.10">
    <property type="entry name" value="Aspartate Aminotransferase, domain 1"/>
    <property type="match status" value="1"/>
</dbReference>
<evidence type="ECO:0000256" key="5">
    <source>
        <dbReference type="RuleBase" id="RU362118"/>
    </source>
</evidence>
<comment type="cofactor">
    <cofactor evidence="1 3 5">
        <name>pyridoxal 5'-phosphate</name>
        <dbReference type="ChEBI" id="CHEBI:597326"/>
    </cofactor>
</comment>
<proteinExistence type="inferred from homology"/>
<dbReference type="GO" id="GO:0019346">
    <property type="term" value="P:transsulfuration"/>
    <property type="evidence" value="ECO:0007669"/>
    <property type="project" value="InterPro"/>
</dbReference>
<dbReference type="GO" id="GO:0071266">
    <property type="term" value="P:'de novo' L-methionine biosynthetic process"/>
    <property type="evidence" value="ECO:0007669"/>
    <property type="project" value="UniProtKB-UniRule"/>
</dbReference>
<comment type="caution">
    <text evidence="6">The sequence shown here is derived from an EMBL/GenBank/DDBJ whole genome shotgun (WGS) entry which is preliminary data.</text>
</comment>
<gene>
    <name evidence="3" type="primary">metZ</name>
    <name evidence="6" type="ORF">GQF02_09510</name>
</gene>
<keyword evidence="7" id="KW-1185">Reference proteome</keyword>
<dbReference type="Proteomes" id="UP000467214">
    <property type="component" value="Unassembled WGS sequence"/>
</dbReference>
<dbReference type="NCBIfam" id="TIGR01325">
    <property type="entry name" value="O_suc_HS_sulf"/>
    <property type="match status" value="1"/>
</dbReference>
<dbReference type="FunFam" id="3.40.640.10:FF:000046">
    <property type="entry name" value="Cystathionine gamma-lyase"/>
    <property type="match status" value="1"/>
</dbReference>
<comment type="pathway">
    <text evidence="3">Amino-acid biosynthesis; L-methionine biosynthesis via de novo pathway; L-homocysteine from O-succinyl-L-homoserine: step 1/1.</text>
</comment>
<comment type="function">
    <text evidence="3">Catalyzes the formation of L-homocysteine from O-succinyl-L-homoserine (OSHS) and hydrogen sulfide.</text>
</comment>
<dbReference type="SUPFAM" id="SSF53383">
    <property type="entry name" value="PLP-dependent transferases"/>
    <property type="match status" value="1"/>
</dbReference>
<dbReference type="NCBIfam" id="NF006003">
    <property type="entry name" value="PRK08133.1"/>
    <property type="match status" value="1"/>
</dbReference>
<protein>
    <recommendedName>
        <fullName evidence="3">O-succinylhomoserine sulfhydrylase</fullName>
        <shortName evidence="3">OSH sulfhydrylase</shortName>
        <shortName evidence="3">OSHS sulfhydrylase</shortName>
        <ecNumber evidence="3">2.5.1.-</ecNumber>
    </recommendedName>
</protein>
<dbReference type="GO" id="GO:0016765">
    <property type="term" value="F:transferase activity, transferring alkyl or aryl (other than methyl) groups"/>
    <property type="evidence" value="ECO:0007669"/>
    <property type="project" value="UniProtKB-UniRule"/>
</dbReference>